<reference evidence="3" key="1">
    <citation type="journal article" date="2019" name="Int. J. Syst. Evol. Microbiol.">
        <title>The Global Catalogue of Microorganisms (GCM) 10K type strain sequencing project: providing services to taxonomists for standard genome sequencing and annotation.</title>
        <authorList>
            <consortium name="The Broad Institute Genomics Platform"/>
            <consortium name="The Broad Institute Genome Sequencing Center for Infectious Disease"/>
            <person name="Wu L."/>
            <person name="Ma J."/>
        </authorList>
    </citation>
    <scope>NUCLEOTIDE SEQUENCE [LARGE SCALE GENOMIC DNA]</scope>
    <source>
        <strain evidence="3">CGMCC 1.13574</strain>
    </source>
</reference>
<dbReference type="Gene3D" id="3.40.630.30">
    <property type="match status" value="1"/>
</dbReference>
<organism evidence="2 3">
    <name type="scientific">Tumebacillus lipolyticus</name>
    <dbReference type="NCBI Taxonomy" id="1280370"/>
    <lineage>
        <taxon>Bacteria</taxon>
        <taxon>Bacillati</taxon>
        <taxon>Bacillota</taxon>
        <taxon>Bacilli</taxon>
        <taxon>Bacillales</taxon>
        <taxon>Alicyclobacillaceae</taxon>
        <taxon>Tumebacillus</taxon>
    </lineage>
</organism>
<keyword evidence="2" id="KW-0808">Transferase</keyword>
<name>A0ABW4ZXV9_9BACL</name>
<dbReference type="Pfam" id="PF00583">
    <property type="entry name" value="Acetyltransf_1"/>
    <property type="match status" value="1"/>
</dbReference>
<comment type="caution">
    <text evidence="2">The sequence shown here is derived from an EMBL/GenBank/DDBJ whole genome shotgun (WGS) entry which is preliminary data.</text>
</comment>
<proteinExistence type="predicted"/>
<dbReference type="CDD" id="cd04301">
    <property type="entry name" value="NAT_SF"/>
    <property type="match status" value="1"/>
</dbReference>
<dbReference type="PROSITE" id="PS51186">
    <property type="entry name" value="GNAT"/>
    <property type="match status" value="1"/>
</dbReference>
<dbReference type="EMBL" id="JBHUIO010000005">
    <property type="protein sequence ID" value="MFD2170126.1"/>
    <property type="molecule type" value="Genomic_DNA"/>
</dbReference>
<accession>A0ABW4ZXV9</accession>
<dbReference type="InterPro" id="IPR000182">
    <property type="entry name" value="GNAT_dom"/>
</dbReference>
<dbReference type="InterPro" id="IPR016181">
    <property type="entry name" value="Acyl_CoA_acyltransferase"/>
</dbReference>
<feature type="domain" description="N-acetyltransferase" evidence="1">
    <location>
        <begin position="6"/>
        <end position="173"/>
    </location>
</feature>
<gene>
    <name evidence="2" type="ORF">ACFSOY_08970</name>
</gene>
<dbReference type="Proteomes" id="UP001597343">
    <property type="component" value="Unassembled WGS sequence"/>
</dbReference>
<protein>
    <submittedName>
        <fullName evidence="2">GNAT family N-acetyltransferase</fullName>
        <ecNumber evidence="2">2.3.-.-</ecNumber>
    </submittedName>
</protein>
<sequence length="180" mass="20931">MMNREIEYRSLQLSDFDLPLLKTFKRDQVTHRVWYVESGRCQLKDDHFVDRWDDEKKEQVMRTLAQCLRSGGVVFGAFVDHDLVGFASVESERFGVAQDYLELSYLHVSHDYRNCGIGKRLFEQCCAGGKRMGAKKLYIAAHPAEETQHFYRSVGCTLAVELNRSIYEKEKLDLQLEVLL</sequence>
<dbReference type="GO" id="GO:0016746">
    <property type="term" value="F:acyltransferase activity"/>
    <property type="evidence" value="ECO:0007669"/>
    <property type="project" value="UniProtKB-KW"/>
</dbReference>
<evidence type="ECO:0000259" key="1">
    <source>
        <dbReference type="PROSITE" id="PS51186"/>
    </source>
</evidence>
<keyword evidence="2" id="KW-0012">Acyltransferase</keyword>
<dbReference type="EC" id="2.3.-.-" evidence="2"/>
<keyword evidence="3" id="KW-1185">Reference proteome</keyword>
<evidence type="ECO:0000313" key="2">
    <source>
        <dbReference type="EMBL" id="MFD2170126.1"/>
    </source>
</evidence>
<dbReference type="SUPFAM" id="SSF55729">
    <property type="entry name" value="Acyl-CoA N-acyltransferases (Nat)"/>
    <property type="match status" value="1"/>
</dbReference>
<evidence type="ECO:0000313" key="3">
    <source>
        <dbReference type="Proteomes" id="UP001597343"/>
    </source>
</evidence>
<dbReference type="RefSeq" id="WP_386045809.1">
    <property type="nucleotide sequence ID" value="NZ_JBHUIO010000005.1"/>
</dbReference>